<sequence length="383" mass="43099">MPPASPSRDSLSSRQAGDRQAGDSLHTVYAARPQVDEWVPDHVLEGYQQATVHLGHDDEGEVVATFVRKDPKTLPFAARMQRWRFGALGHRLAVMYVHGWNDYFYRRHESEYWESLGIPFYAVDLRKFGRSLRDGQTPGYIENLHEYAAECNALRDLIVDEQGERVRILLVAHSQGGLSSALWVNSEQPHHIEGLALNSPWLELQGNRMLRLLSTPLVQAFRLGGGKTVLPIRDPGFYGRCISHATGGEWDYLDHPICDSAAFVPRAGWMQAIYNGQGEIARHLDIRIPVLVCTSDKTMLQTTWDEGMRRADSVLDIVAIRQAAINLGDMVTLATIRGGLHDLSLSYPDARRQYFGIVTRWAALMAWRRIIPPPRVTSALNAL</sequence>
<name>A0A087DE07_9BIFI</name>
<dbReference type="RefSeq" id="WP_231649112.1">
    <property type="nucleotide sequence ID" value="NZ_CAUPKV010000023.1"/>
</dbReference>
<dbReference type="InterPro" id="IPR029058">
    <property type="entry name" value="AB_hydrolase_fold"/>
</dbReference>
<gene>
    <name evidence="3" type="ORF">BSCA_0253</name>
</gene>
<dbReference type="InterPro" id="IPR022742">
    <property type="entry name" value="Hydrolase_4"/>
</dbReference>
<accession>A0A087DE07</accession>
<protein>
    <submittedName>
        <fullName evidence="3">Putative lysophospholipase</fullName>
    </submittedName>
</protein>
<proteinExistence type="predicted"/>
<reference evidence="3 4" key="1">
    <citation type="submission" date="2014-03" db="EMBL/GenBank/DDBJ databases">
        <title>Genomics of Bifidobacteria.</title>
        <authorList>
            <person name="Ventura M."/>
            <person name="Milani C."/>
            <person name="Lugli G.A."/>
        </authorList>
    </citation>
    <scope>NUCLEOTIDE SEQUENCE [LARGE SCALE GENOMIC DNA]</scope>
    <source>
        <strain evidence="3 4">LMG 21589</strain>
    </source>
</reference>
<feature type="domain" description="Serine aminopeptidase S33" evidence="2">
    <location>
        <begin position="91"/>
        <end position="296"/>
    </location>
</feature>
<organism evidence="3 4">
    <name type="scientific">Bifidobacterium scardovii</name>
    <dbReference type="NCBI Taxonomy" id="158787"/>
    <lineage>
        <taxon>Bacteria</taxon>
        <taxon>Bacillati</taxon>
        <taxon>Actinomycetota</taxon>
        <taxon>Actinomycetes</taxon>
        <taxon>Bifidobacteriales</taxon>
        <taxon>Bifidobacteriaceae</taxon>
        <taxon>Bifidobacterium</taxon>
    </lineage>
</organism>
<dbReference type="SUPFAM" id="SSF53474">
    <property type="entry name" value="alpha/beta-Hydrolases"/>
    <property type="match status" value="1"/>
</dbReference>
<evidence type="ECO:0000313" key="4">
    <source>
        <dbReference type="Proteomes" id="UP000029033"/>
    </source>
</evidence>
<evidence type="ECO:0000313" key="3">
    <source>
        <dbReference type="EMBL" id="KFI93757.1"/>
    </source>
</evidence>
<dbReference type="EMBL" id="JGZO01000012">
    <property type="protein sequence ID" value="KFI93757.1"/>
    <property type="molecule type" value="Genomic_DNA"/>
</dbReference>
<dbReference type="Gene3D" id="3.40.50.1820">
    <property type="entry name" value="alpha/beta hydrolase"/>
    <property type="match status" value="1"/>
</dbReference>
<keyword evidence="4" id="KW-1185">Reference proteome</keyword>
<evidence type="ECO:0000259" key="2">
    <source>
        <dbReference type="Pfam" id="PF12146"/>
    </source>
</evidence>
<dbReference type="AlphaFoldDB" id="A0A087DE07"/>
<dbReference type="eggNOG" id="COG2267">
    <property type="taxonomic scope" value="Bacteria"/>
</dbReference>
<feature type="region of interest" description="Disordered" evidence="1">
    <location>
        <begin position="1"/>
        <end position="23"/>
    </location>
</feature>
<comment type="caution">
    <text evidence="3">The sequence shown here is derived from an EMBL/GenBank/DDBJ whole genome shotgun (WGS) entry which is preliminary data.</text>
</comment>
<dbReference type="STRING" id="158787.BSCA_0253"/>
<dbReference type="PANTHER" id="PTHR11614">
    <property type="entry name" value="PHOSPHOLIPASE-RELATED"/>
    <property type="match status" value="1"/>
</dbReference>
<evidence type="ECO:0000256" key="1">
    <source>
        <dbReference type="SAM" id="MobiDB-lite"/>
    </source>
</evidence>
<dbReference type="Pfam" id="PF12146">
    <property type="entry name" value="Hydrolase_4"/>
    <property type="match status" value="1"/>
</dbReference>
<dbReference type="InterPro" id="IPR051044">
    <property type="entry name" value="MAG_DAG_Lipase"/>
</dbReference>
<dbReference type="Proteomes" id="UP000029033">
    <property type="component" value="Unassembled WGS sequence"/>
</dbReference>
<dbReference type="GeneID" id="85164619"/>